<keyword evidence="8" id="KW-0238">DNA-binding</keyword>
<dbReference type="PROSITE" id="PS51192">
    <property type="entry name" value="HELICASE_ATP_BIND_1"/>
    <property type="match status" value="1"/>
</dbReference>
<dbReference type="CDD" id="cd18811">
    <property type="entry name" value="SF2_C_RecG"/>
    <property type="match status" value="1"/>
</dbReference>
<evidence type="ECO:0000313" key="19">
    <source>
        <dbReference type="Proteomes" id="UP000776983"/>
    </source>
</evidence>
<dbReference type="InterPro" id="IPR001650">
    <property type="entry name" value="Helicase_C-like"/>
</dbReference>
<keyword evidence="11" id="KW-0413">Isomerase</keyword>
<feature type="domain" description="Helicase C-terminal" evidence="17">
    <location>
        <begin position="466"/>
        <end position="622"/>
    </location>
</feature>
<feature type="domain" description="Helicase ATP-binding" evidence="16">
    <location>
        <begin position="274"/>
        <end position="443"/>
    </location>
</feature>
<evidence type="ECO:0000256" key="14">
    <source>
        <dbReference type="ARBA" id="ARBA00048988"/>
    </source>
</evidence>
<dbReference type="EC" id="5.6.2.4" evidence="13 15"/>
<dbReference type="SMART" id="SM00490">
    <property type="entry name" value="HELICc"/>
    <property type="match status" value="1"/>
</dbReference>
<dbReference type="SUPFAM" id="SSF52540">
    <property type="entry name" value="P-loop containing nucleoside triphosphate hydrolases"/>
    <property type="match status" value="2"/>
</dbReference>
<dbReference type="PANTHER" id="PTHR47964:SF1">
    <property type="entry name" value="ATP-DEPENDENT DNA HELICASE HOMOLOG RECG, CHLOROPLASTIC"/>
    <property type="match status" value="1"/>
</dbReference>
<keyword evidence="6 15" id="KW-0347">Helicase</keyword>
<dbReference type="Pfam" id="PF00270">
    <property type="entry name" value="DEAD"/>
    <property type="match status" value="1"/>
</dbReference>
<dbReference type="Proteomes" id="UP000776983">
    <property type="component" value="Unassembled WGS sequence"/>
</dbReference>
<protein>
    <recommendedName>
        <fullName evidence="2 15">ATP-dependent DNA helicase RecG</fullName>
        <ecNumber evidence="13 15">5.6.2.4</ecNumber>
    </recommendedName>
</protein>
<organism evidence="18 19">
    <name type="scientific">Mesopusillimonas faecipullorum</name>
    <dbReference type="NCBI Taxonomy" id="2755040"/>
    <lineage>
        <taxon>Bacteria</taxon>
        <taxon>Pseudomonadati</taxon>
        <taxon>Pseudomonadota</taxon>
        <taxon>Betaproteobacteria</taxon>
        <taxon>Burkholderiales</taxon>
        <taxon>Alcaligenaceae</taxon>
        <taxon>Mesopusillimonas</taxon>
    </lineage>
</organism>
<keyword evidence="4 15" id="KW-0227">DNA damage</keyword>
<dbReference type="InterPro" id="IPR047112">
    <property type="entry name" value="RecG/Mfd"/>
</dbReference>
<dbReference type="Gene3D" id="3.40.50.300">
    <property type="entry name" value="P-loop containing nucleotide triphosphate hydrolases"/>
    <property type="match status" value="2"/>
</dbReference>
<evidence type="ECO:0000256" key="8">
    <source>
        <dbReference type="ARBA" id="ARBA00023125"/>
    </source>
</evidence>
<keyword evidence="3 15" id="KW-0547">Nucleotide-binding</keyword>
<keyword evidence="7 15" id="KW-0067">ATP-binding</keyword>
<evidence type="ECO:0000256" key="15">
    <source>
        <dbReference type="RuleBase" id="RU363016"/>
    </source>
</evidence>
<dbReference type="CDD" id="cd04488">
    <property type="entry name" value="RecG_wedge_OBF"/>
    <property type="match status" value="1"/>
</dbReference>
<evidence type="ECO:0000256" key="11">
    <source>
        <dbReference type="ARBA" id="ARBA00023235"/>
    </source>
</evidence>
<dbReference type="PROSITE" id="PS51194">
    <property type="entry name" value="HELICASE_CTER"/>
    <property type="match status" value="1"/>
</dbReference>
<dbReference type="InterPro" id="IPR027417">
    <property type="entry name" value="P-loop_NTPase"/>
</dbReference>
<evidence type="ECO:0000256" key="9">
    <source>
        <dbReference type="ARBA" id="ARBA00023172"/>
    </source>
</evidence>
<dbReference type="Gene3D" id="2.40.50.140">
    <property type="entry name" value="Nucleic acid-binding proteins"/>
    <property type="match status" value="1"/>
</dbReference>
<evidence type="ECO:0000256" key="7">
    <source>
        <dbReference type="ARBA" id="ARBA00022840"/>
    </source>
</evidence>
<dbReference type="InterPro" id="IPR004609">
    <property type="entry name" value="ATP-dep_DNA_helicase_RecG"/>
</dbReference>
<dbReference type="Pfam" id="PF19833">
    <property type="entry name" value="RecG_dom3_C"/>
    <property type="match status" value="1"/>
</dbReference>
<keyword evidence="5 15" id="KW-0378">Hydrolase</keyword>
<evidence type="ECO:0000256" key="6">
    <source>
        <dbReference type="ARBA" id="ARBA00022806"/>
    </source>
</evidence>
<reference evidence="18 19" key="1">
    <citation type="submission" date="2020-07" db="EMBL/GenBank/DDBJ databases">
        <title>Pusillimonas sp. nov., isolated from poultry manure in Taiwan.</title>
        <authorList>
            <person name="Lin S.-Y."/>
            <person name="Tang Y.-S."/>
            <person name="Young C.-C."/>
        </authorList>
    </citation>
    <scope>NUCLEOTIDE SEQUENCE [LARGE SCALE GENOMIC DNA]</scope>
    <source>
        <strain evidence="18 19">CC-YST705</strain>
    </source>
</reference>
<dbReference type="SMART" id="SM00487">
    <property type="entry name" value="DEXDc"/>
    <property type="match status" value="1"/>
</dbReference>
<evidence type="ECO:0000313" key="18">
    <source>
        <dbReference type="EMBL" id="MCB5363065.1"/>
    </source>
</evidence>
<dbReference type="InterPro" id="IPR012340">
    <property type="entry name" value="NA-bd_OB-fold"/>
</dbReference>
<dbReference type="NCBIfam" id="NF008163">
    <property type="entry name" value="PRK10917.1-1"/>
    <property type="match status" value="1"/>
</dbReference>
<dbReference type="NCBIfam" id="TIGR00643">
    <property type="entry name" value="recG"/>
    <property type="match status" value="1"/>
</dbReference>
<dbReference type="CDD" id="cd17992">
    <property type="entry name" value="DEXHc_RecG"/>
    <property type="match status" value="1"/>
</dbReference>
<proteinExistence type="inferred from homology"/>
<evidence type="ECO:0000256" key="5">
    <source>
        <dbReference type="ARBA" id="ARBA00022801"/>
    </source>
</evidence>
<evidence type="ECO:0000256" key="1">
    <source>
        <dbReference type="ARBA" id="ARBA00007504"/>
    </source>
</evidence>
<dbReference type="InterPro" id="IPR011545">
    <property type="entry name" value="DEAD/DEAH_box_helicase_dom"/>
</dbReference>
<name>A0ABS8CAM7_9BURK</name>
<dbReference type="EMBL" id="JACDXW010000002">
    <property type="protein sequence ID" value="MCB5363065.1"/>
    <property type="molecule type" value="Genomic_DNA"/>
</dbReference>
<evidence type="ECO:0000256" key="2">
    <source>
        <dbReference type="ARBA" id="ARBA00017846"/>
    </source>
</evidence>
<dbReference type="RefSeq" id="WP_226953306.1">
    <property type="nucleotide sequence ID" value="NZ_JACDXW010000002.1"/>
</dbReference>
<keyword evidence="10 15" id="KW-0234">DNA repair</keyword>
<dbReference type="InterPro" id="IPR033454">
    <property type="entry name" value="RecG_wedge"/>
</dbReference>
<keyword evidence="9 15" id="KW-0233">DNA recombination</keyword>
<evidence type="ECO:0000256" key="4">
    <source>
        <dbReference type="ARBA" id="ARBA00022763"/>
    </source>
</evidence>
<dbReference type="NCBIfam" id="NF008165">
    <property type="entry name" value="PRK10917.1-3"/>
    <property type="match status" value="1"/>
</dbReference>
<evidence type="ECO:0000256" key="13">
    <source>
        <dbReference type="ARBA" id="ARBA00034808"/>
    </source>
</evidence>
<evidence type="ECO:0000259" key="17">
    <source>
        <dbReference type="PROSITE" id="PS51194"/>
    </source>
</evidence>
<accession>A0ABS8CAM7</accession>
<comment type="function">
    <text evidence="15">Plays a critical role in recombination and DNA repair. Helps process Holliday junction intermediates to mature products by catalyzing branch migration. Has replication fork regression activity, unwinds stalled or blocked replication forks to make a HJ that can be resolved. Has a DNA unwinding activity characteristic of a DNA helicase with 3'-5' polarity.</text>
</comment>
<dbReference type="PANTHER" id="PTHR47964">
    <property type="entry name" value="ATP-DEPENDENT DNA HELICASE HOMOLOG RECG, CHLOROPLASTIC"/>
    <property type="match status" value="1"/>
</dbReference>
<comment type="caution">
    <text evidence="18">The sequence shown here is derived from an EMBL/GenBank/DDBJ whole genome shotgun (WGS) entry which is preliminary data.</text>
</comment>
<keyword evidence="19" id="KW-1185">Reference proteome</keyword>
<dbReference type="SUPFAM" id="SSF50249">
    <property type="entry name" value="Nucleic acid-binding proteins"/>
    <property type="match status" value="1"/>
</dbReference>
<evidence type="ECO:0000256" key="12">
    <source>
        <dbReference type="ARBA" id="ARBA00034617"/>
    </source>
</evidence>
<dbReference type="InterPro" id="IPR045562">
    <property type="entry name" value="RecG_dom3_C"/>
</dbReference>
<gene>
    <name evidence="18" type="primary">recG</name>
    <name evidence="18" type="ORF">H0484_04760</name>
</gene>
<dbReference type="InterPro" id="IPR014001">
    <property type="entry name" value="Helicase_ATP-bd"/>
</dbReference>
<comment type="catalytic activity">
    <reaction evidence="14 15">
        <text>ATP + H2O = ADP + phosphate + H(+)</text>
        <dbReference type="Rhea" id="RHEA:13065"/>
        <dbReference type="ChEBI" id="CHEBI:15377"/>
        <dbReference type="ChEBI" id="CHEBI:15378"/>
        <dbReference type="ChEBI" id="CHEBI:30616"/>
        <dbReference type="ChEBI" id="CHEBI:43474"/>
        <dbReference type="ChEBI" id="CHEBI:456216"/>
        <dbReference type="EC" id="5.6.2.4"/>
    </reaction>
</comment>
<evidence type="ECO:0000256" key="10">
    <source>
        <dbReference type="ARBA" id="ARBA00023204"/>
    </source>
</evidence>
<dbReference type="Pfam" id="PF17191">
    <property type="entry name" value="RecG_wedge"/>
    <property type="match status" value="1"/>
</dbReference>
<comment type="similarity">
    <text evidence="1 15">Belongs to the helicase family. RecG subfamily.</text>
</comment>
<sequence length="687" mass="77036">MPSQAESAPRNKLTPLQQRLQRLGLQHEQDFIVHLPLRYEDQTQVTPIARLRPGQASLVEAEVLQADVQFRPRRQLQARVADDSGELALRWLNFYPSQQKALEVGRRLRIWGEARLGFNGLEMVHPRLNQASGMLSSTLTPIYPTTAGLAQPSLRRLITQALARADLSDTLPDEVRRRFDLIPFEQAIRCLHHPSPDVSLASFEDHSHPAWHRIKFDELLAQQLSLAMARAMRHSQKAWPLDGHDGDLVQRLEQAIPFALTGAQQRAVAEIRADMLRAHPMHRLLQGDVGSGKTVVAAMAAAIAIDSGFQVALMAPTEILAEQHFRKLADWLGPLGVQTTWLTGSLRTRQRREALESIANGNARLVVGTQALIQTHVQFEKLGLVVLDEQHRFGVGQRLELNRKGEEAEAAVRYMPHQLSMSATPIPRTLAMTFFADLDVSVLDELPPGRSPVVTKLISMDRRDEVLAHVGDEIRQGRQAYWVCPLVEESEALQLQTAVDTHALLAQAMPDLSIGLVHGRLKPDEKAAVMEAFRQGEIHLLVATTVIEVGVDVPNASLMLIEHAERFGLAQLHQLRGRVGRGSAKSVCLLMYQTPLSMVARQRLRAMYETNDGFEIARRDLEQRGPGEFLGVRQSGQALLRFADLETDGGLVEQARTLAAEWLEQQPELAQRHLRRWMRGRQDYLRS</sequence>
<evidence type="ECO:0000259" key="16">
    <source>
        <dbReference type="PROSITE" id="PS51192"/>
    </source>
</evidence>
<evidence type="ECO:0000256" key="3">
    <source>
        <dbReference type="ARBA" id="ARBA00022741"/>
    </source>
</evidence>
<dbReference type="GO" id="GO:0004386">
    <property type="term" value="F:helicase activity"/>
    <property type="evidence" value="ECO:0007669"/>
    <property type="project" value="UniProtKB-KW"/>
</dbReference>
<comment type="catalytic activity">
    <reaction evidence="12 15">
        <text>Couples ATP hydrolysis with the unwinding of duplex DNA by translocating in the 3'-5' direction.</text>
        <dbReference type="EC" id="5.6.2.4"/>
    </reaction>
</comment>
<dbReference type="Pfam" id="PF00271">
    <property type="entry name" value="Helicase_C"/>
    <property type="match status" value="1"/>
</dbReference>
<dbReference type="NCBIfam" id="NF008166">
    <property type="entry name" value="PRK10917.1-4"/>
    <property type="match status" value="1"/>
</dbReference>
<dbReference type="NCBIfam" id="NF008168">
    <property type="entry name" value="PRK10917.2-2"/>
    <property type="match status" value="1"/>
</dbReference>